<dbReference type="Proteomes" id="UP001158576">
    <property type="component" value="Chromosome 2"/>
</dbReference>
<feature type="region of interest" description="Disordered" evidence="4">
    <location>
        <begin position="705"/>
        <end position="770"/>
    </location>
</feature>
<dbReference type="EMBL" id="OU015567">
    <property type="protein sequence ID" value="CAG5112118.1"/>
    <property type="molecule type" value="Genomic_DNA"/>
</dbReference>
<gene>
    <name evidence="5" type="ORF">OKIOD_LOCUS15136</name>
</gene>
<evidence type="ECO:0000256" key="3">
    <source>
        <dbReference type="ARBA" id="ARBA00023212"/>
    </source>
</evidence>
<evidence type="ECO:0000256" key="2">
    <source>
        <dbReference type="ARBA" id="ARBA00022490"/>
    </source>
</evidence>
<dbReference type="Pfam" id="PF03250">
    <property type="entry name" value="Tropomodulin"/>
    <property type="match status" value="1"/>
</dbReference>
<keyword evidence="6" id="KW-1185">Reference proteome</keyword>
<dbReference type="InterPro" id="IPR032675">
    <property type="entry name" value="LRR_dom_sf"/>
</dbReference>
<dbReference type="SUPFAM" id="SSF52047">
    <property type="entry name" value="RNI-like"/>
    <property type="match status" value="1"/>
</dbReference>
<feature type="compositionally biased region" description="Basic residues" evidence="4">
    <location>
        <begin position="712"/>
        <end position="726"/>
    </location>
</feature>
<reference evidence="5 6" key="1">
    <citation type="submission" date="2021-04" db="EMBL/GenBank/DDBJ databases">
        <authorList>
            <person name="Bliznina A."/>
        </authorList>
    </citation>
    <scope>NUCLEOTIDE SEQUENCE [LARGE SCALE GENOMIC DNA]</scope>
</reference>
<proteinExistence type="predicted"/>
<dbReference type="Gene3D" id="3.80.10.10">
    <property type="entry name" value="Ribonuclease Inhibitor"/>
    <property type="match status" value="1"/>
</dbReference>
<dbReference type="PANTHER" id="PTHR10901">
    <property type="entry name" value="TROPOMODULIN"/>
    <property type="match status" value="1"/>
</dbReference>
<organism evidence="5 6">
    <name type="scientific">Oikopleura dioica</name>
    <name type="common">Tunicate</name>
    <dbReference type="NCBI Taxonomy" id="34765"/>
    <lineage>
        <taxon>Eukaryota</taxon>
        <taxon>Metazoa</taxon>
        <taxon>Chordata</taxon>
        <taxon>Tunicata</taxon>
        <taxon>Appendicularia</taxon>
        <taxon>Copelata</taxon>
        <taxon>Oikopleuridae</taxon>
        <taxon>Oikopleura</taxon>
    </lineage>
</organism>
<dbReference type="InterPro" id="IPR004934">
    <property type="entry name" value="TMOD"/>
</dbReference>
<evidence type="ECO:0000313" key="5">
    <source>
        <dbReference type="EMBL" id="CAG5112118.1"/>
    </source>
</evidence>
<evidence type="ECO:0000256" key="4">
    <source>
        <dbReference type="SAM" id="MobiDB-lite"/>
    </source>
</evidence>
<accession>A0ABN7TC46</accession>
<protein>
    <submittedName>
        <fullName evidence="5">Oidioi.mRNA.OKI2018_I69.chr2.g6371.t1.cds</fullName>
    </submittedName>
</protein>
<evidence type="ECO:0000313" key="6">
    <source>
        <dbReference type="Proteomes" id="UP001158576"/>
    </source>
</evidence>
<keyword evidence="3" id="KW-0206">Cytoskeleton</keyword>
<name>A0ABN7TC46_OIKDI</name>
<evidence type="ECO:0000256" key="1">
    <source>
        <dbReference type="ARBA" id="ARBA00004245"/>
    </source>
</evidence>
<sequence length="770" mass="87985">MDELTDEFLNGLTPAEIAQIVDQLDELDPDNALLPAGYRQSNQTEKKETGVFDREALLEYLEEHARSIPDKEDYVPYVPGQKRGKVFEKKVQKQTYSALEPDIEDALKDIDGADLSELAEILGEATIQSDQFMADINSHVELGAKGYSMGEDAGLKRIYRPDYRDPIVKPEEPELNPADVDDDLRRVQNQDETMTIINWNNLRDTPITTIQALFRALEYNRYVREVSIANTRANDTVAETIIKCMEENKTIEKLNVESNFISAKPMQELVHQSCQSNCLTELRIDNQRNKYGETTENLFCDSLLNGAGMVKKFGYSWKSPGPRSRAQHILMKNFDKNSDNFQSYLDEEDKVLHSLVDNWLGSPFDDIKPLQDDDWEKISPILRARFRTLAKPHIDQVTSWAENGLDTVLTSNKGWLYRIFVRKLHENQRRKIIEPLRHRFQDVLKTKTFICKKCGGAFIPSEEQPCLSHVAEEPVKSNMFLENVWYYPCCPERLFFARSGQPISDVKRALGECPKNQKQTSHISEEFKNLTSMTSTIDLEKAAVLSHYSRKLALEDPARLSGLGSSALIPAYQNNHQNQNYHQPVQQHINGALLTNYHPQNCAAYYDPSYSLPYRPTISSSYSIPQGGMMTNGEPVAFSAPHSFHAQPHSSAQIQLNSNFQSQLNLNGDHPRSVVSRFPNPKDKWRFGAADWEDFFENDCGECDFSDEESSRRRRSRSKKNSKGKQKSTNFGIRSRADRVPEPRLEDLVPRPIDNPPGEFEIGFWKPTNS</sequence>
<comment type="subcellular location">
    <subcellularLocation>
        <location evidence="1">Cytoplasm</location>
        <location evidence="1">Cytoskeleton</location>
    </subcellularLocation>
</comment>
<keyword evidence="2" id="KW-0963">Cytoplasm</keyword>
<dbReference type="PANTHER" id="PTHR10901:SF6">
    <property type="entry name" value="TROPOMODULIN, ISOFORM N"/>
    <property type="match status" value="1"/>
</dbReference>
<feature type="compositionally biased region" description="Basic and acidic residues" evidence="4">
    <location>
        <begin position="735"/>
        <end position="749"/>
    </location>
</feature>